<gene>
    <name evidence="2" type="ORF">NPIL_619431</name>
</gene>
<dbReference type="EMBL" id="BMAW01125838">
    <property type="protein sequence ID" value="GFU14299.1"/>
    <property type="molecule type" value="Genomic_DNA"/>
</dbReference>
<feature type="domain" description="Mos1 transposase HTH" evidence="1">
    <location>
        <begin position="55"/>
        <end position="101"/>
    </location>
</feature>
<sequence length="112" mass="12579">MEVFNTMDCQHDGNCCDIPRCCNRDRSARRAVGTNRTCQISSALRLSEIMEISEICMLMKYEFHLGATTWQAIANINSVSGIQVATNATVARWFKKFRSGDLDLSNEPCGRP</sequence>
<evidence type="ECO:0000313" key="2">
    <source>
        <dbReference type="EMBL" id="GFU14299.1"/>
    </source>
</evidence>
<name>A0A8X6Q9P0_NEPPI</name>
<keyword evidence="3" id="KW-1185">Reference proteome</keyword>
<dbReference type="Gene3D" id="1.10.10.1450">
    <property type="match status" value="1"/>
</dbReference>
<dbReference type="InterPro" id="IPR041426">
    <property type="entry name" value="Mos1_HTH"/>
</dbReference>
<accession>A0A8X6Q9P0</accession>
<reference evidence="2" key="1">
    <citation type="submission" date="2020-08" db="EMBL/GenBank/DDBJ databases">
        <title>Multicomponent nature underlies the extraordinary mechanical properties of spider dragline silk.</title>
        <authorList>
            <person name="Kono N."/>
            <person name="Nakamura H."/>
            <person name="Mori M."/>
            <person name="Yoshida Y."/>
            <person name="Ohtoshi R."/>
            <person name="Malay A.D."/>
            <person name="Moran D.A.P."/>
            <person name="Tomita M."/>
            <person name="Numata K."/>
            <person name="Arakawa K."/>
        </authorList>
    </citation>
    <scope>NUCLEOTIDE SEQUENCE</scope>
</reference>
<proteinExistence type="predicted"/>
<comment type="caution">
    <text evidence="2">The sequence shown here is derived from an EMBL/GenBank/DDBJ whole genome shotgun (WGS) entry which is preliminary data.</text>
</comment>
<evidence type="ECO:0000259" key="1">
    <source>
        <dbReference type="Pfam" id="PF17906"/>
    </source>
</evidence>
<dbReference type="AlphaFoldDB" id="A0A8X6Q9P0"/>
<dbReference type="Proteomes" id="UP000887013">
    <property type="component" value="Unassembled WGS sequence"/>
</dbReference>
<evidence type="ECO:0000313" key="3">
    <source>
        <dbReference type="Proteomes" id="UP000887013"/>
    </source>
</evidence>
<protein>
    <recommendedName>
        <fullName evidence="1">Mos1 transposase HTH domain-containing protein</fullName>
    </recommendedName>
</protein>
<dbReference type="OrthoDB" id="6416405at2759"/>
<dbReference type="Pfam" id="PF17906">
    <property type="entry name" value="HTH_48"/>
    <property type="match status" value="1"/>
</dbReference>
<organism evidence="2 3">
    <name type="scientific">Nephila pilipes</name>
    <name type="common">Giant wood spider</name>
    <name type="synonym">Nephila maculata</name>
    <dbReference type="NCBI Taxonomy" id="299642"/>
    <lineage>
        <taxon>Eukaryota</taxon>
        <taxon>Metazoa</taxon>
        <taxon>Ecdysozoa</taxon>
        <taxon>Arthropoda</taxon>
        <taxon>Chelicerata</taxon>
        <taxon>Arachnida</taxon>
        <taxon>Araneae</taxon>
        <taxon>Araneomorphae</taxon>
        <taxon>Entelegynae</taxon>
        <taxon>Araneoidea</taxon>
        <taxon>Nephilidae</taxon>
        <taxon>Nephila</taxon>
    </lineage>
</organism>